<dbReference type="PANTHER" id="PTHR12832:SF14">
    <property type="entry name" value="T-COMPLEX PROTEIN 11 HOMOLOG"/>
    <property type="match status" value="1"/>
</dbReference>
<evidence type="ECO:0000313" key="2">
    <source>
        <dbReference type="Ensembl" id="ENSSAUP00010065639.1"/>
    </source>
</evidence>
<reference evidence="2" key="1">
    <citation type="submission" date="2021-04" db="EMBL/GenBank/DDBJ databases">
        <authorList>
            <consortium name="Wellcome Sanger Institute Data Sharing"/>
        </authorList>
    </citation>
    <scope>NUCLEOTIDE SEQUENCE [LARGE SCALE GENOMIC DNA]</scope>
</reference>
<dbReference type="InParanoid" id="A0A671YWY6"/>
<dbReference type="GO" id="GO:0010737">
    <property type="term" value="P:protein kinase A signaling"/>
    <property type="evidence" value="ECO:0007669"/>
    <property type="project" value="TreeGrafter"/>
</dbReference>
<gene>
    <name evidence="2" type="primary">LOC115583913</name>
</gene>
<name>A0A671YWY6_SPAAU</name>
<dbReference type="OMA" id="QHERATF"/>
<dbReference type="GO" id="GO:0036126">
    <property type="term" value="C:sperm flagellum"/>
    <property type="evidence" value="ECO:0007669"/>
    <property type="project" value="TreeGrafter"/>
</dbReference>
<accession>A0A671YWY6</accession>
<dbReference type="Ensembl" id="ENSSAUT00010068752.1">
    <property type="protein sequence ID" value="ENSSAUP00010065639.1"/>
    <property type="gene ID" value="ENSSAUG00010026255.1"/>
</dbReference>
<evidence type="ECO:0000313" key="3">
    <source>
        <dbReference type="Proteomes" id="UP000472265"/>
    </source>
</evidence>
<reference evidence="2" key="2">
    <citation type="submission" date="2025-08" db="UniProtKB">
        <authorList>
            <consortium name="Ensembl"/>
        </authorList>
    </citation>
    <scope>IDENTIFICATION</scope>
</reference>
<evidence type="ECO:0008006" key="4">
    <source>
        <dbReference type="Google" id="ProtNLM"/>
    </source>
</evidence>
<keyword evidence="3" id="KW-1185">Reference proteome</keyword>
<dbReference type="PANTHER" id="PTHR12832">
    <property type="entry name" value="TESTIS-SPECIFIC PROTEIN PBS13 T-COMPLEX 11"/>
    <property type="match status" value="1"/>
</dbReference>
<dbReference type="Pfam" id="PF05794">
    <property type="entry name" value="Tcp11"/>
    <property type="match status" value="1"/>
</dbReference>
<dbReference type="GO" id="GO:0001669">
    <property type="term" value="C:acrosomal vesicle"/>
    <property type="evidence" value="ECO:0007669"/>
    <property type="project" value="TreeGrafter"/>
</dbReference>
<dbReference type="GeneTree" id="ENSGT00940000160792"/>
<dbReference type="Proteomes" id="UP000472265">
    <property type="component" value="Chromosome 6"/>
</dbReference>
<reference evidence="2" key="3">
    <citation type="submission" date="2025-09" db="UniProtKB">
        <authorList>
            <consortium name="Ensembl"/>
        </authorList>
    </citation>
    <scope>IDENTIFICATION</scope>
</reference>
<dbReference type="GO" id="GO:1902490">
    <property type="term" value="P:regulation of sperm capacitation"/>
    <property type="evidence" value="ECO:0007669"/>
    <property type="project" value="TreeGrafter"/>
</dbReference>
<comment type="similarity">
    <text evidence="1">Belongs to the TCP11 family.</text>
</comment>
<dbReference type="InterPro" id="IPR008862">
    <property type="entry name" value="Tcp11"/>
</dbReference>
<protein>
    <recommendedName>
        <fullName evidence="4">T-complex 11, testis-specific-like 2</fullName>
    </recommendedName>
</protein>
<sequence length="525" mass="57938">MSPSCVVDYFPTRLNVQTVAEMQNQRDEAADDSPADLPCLEKLDSPTGTKLYYGSYCFQTRSGSIRSPPTASLSSLMELENCVSNLSLAHEIVVNRDFCFKPQSPPTDSLEGRVTEIVHRAFWDCLQEELHSDPPNYDHAVILLQEVKTMLQSLLLPAHVRLRSQMDEVLDMELIQQEVNHGALDLHRLAGYVINTMASLCAPVRDPEVRALRELKDPVELLRGIFRVLGLMKTDMVNFTIQSLRPHLLQQAVQYERAKFQQILDQQPASLDNTAAWLQAAASEEASAVRARSDSSGPDSPVHLSATAVLNRAYMCLLHWDPRDQKYPETALMDRARLDALGQRLQMLVLEASVLLLTNAQCGGAVFSLQGFVGKLRQSVAALLEGSHTREADLKGALLGLGETVLQQVTDALSGQGGGAALPRESLDLLKGQISELWKHNNPVRTLIGERVQVFLQAMLQGGPGKRSPEPPAPLRLVSAELAELGTAFGRIVHFNRTVFGPFYAPILRKLLFPPGEVETGEDSR</sequence>
<organism evidence="2 3">
    <name type="scientific">Sparus aurata</name>
    <name type="common">Gilthead sea bream</name>
    <dbReference type="NCBI Taxonomy" id="8175"/>
    <lineage>
        <taxon>Eukaryota</taxon>
        <taxon>Metazoa</taxon>
        <taxon>Chordata</taxon>
        <taxon>Craniata</taxon>
        <taxon>Vertebrata</taxon>
        <taxon>Euteleostomi</taxon>
        <taxon>Actinopterygii</taxon>
        <taxon>Neopterygii</taxon>
        <taxon>Teleostei</taxon>
        <taxon>Neoteleostei</taxon>
        <taxon>Acanthomorphata</taxon>
        <taxon>Eupercaria</taxon>
        <taxon>Spariformes</taxon>
        <taxon>Sparidae</taxon>
        <taxon>Sparus</taxon>
    </lineage>
</organism>
<proteinExistence type="inferred from homology"/>
<dbReference type="AlphaFoldDB" id="A0A671YWY6"/>
<evidence type="ECO:0000256" key="1">
    <source>
        <dbReference type="ARBA" id="ARBA00010954"/>
    </source>
</evidence>